<dbReference type="InterPro" id="IPR002888">
    <property type="entry name" value="2Fe-2S-bd"/>
</dbReference>
<dbReference type="Gene3D" id="1.10.150.120">
    <property type="entry name" value="[2Fe-2S]-binding domain"/>
    <property type="match status" value="1"/>
</dbReference>
<dbReference type="Gene3D" id="3.30.365.10">
    <property type="entry name" value="Aldehyde oxidase/xanthine dehydrogenase, molybdopterin binding domain"/>
    <property type="match status" value="4"/>
</dbReference>
<dbReference type="GO" id="GO:0016491">
    <property type="term" value="F:oxidoreductase activity"/>
    <property type="evidence" value="ECO:0007669"/>
    <property type="project" value="UniProtKB-KW"/>
</dbReference>
<reference evidence="7 8" key="1">
    <citation type="submission" date="2019-01" db="EMBL/GenBank/DDBJ databases">
        <title>Ktedonosporobacter rubrisoli SCAWS-G2.</title>
        <authorList>
            <person name="Huang Y."/>
            <person name="Yan B."/>
        </authorList>
    </citation>
    <scope>NUCLEOTIDE SEQUENCE [LARGE SCALE GENOMIC DNA]</scope>
    <source>
        <strain evidence="7 8">SCAWS-G2</strain>
    </source>
</reference>
<dbReference type="RefSeq" id="WP_129892852.1">
    <property type="nucleotide sequence ID" value="NZ_CP035758.1"/>
</dbReference>
<dbReference type="InterPro" id="IPR037165">
    <property type="entry name" value="AldOxase/xan_DH_Mopterin-bd_sf"/>
</dbReference>
<organism evidence="7 8">
    <name type="scientific">Ktedonosporobacter rubrisoli</name>
    <dbReference type="NCBI Taxonomy" id="2509675"/>
    <lineage>
        <taxon>Bacteria</taxon>
        <taxon>Bacillati</taxon>
        <taxon>Chloroflexota</taxon>
        <taxon>Ktedonobacteria</taxon>
        <taxon>Ktedonobacterales</taxon>
        <taxon>Ktedonosporobacteraceae</taxon>
        <taxon>Ktedonosporobacter</taxon>
    </lineage>
</organism>
<dbReference type="OrthoDB" id="9759099at2"/>
<dbReference type="AlphaFoldDB" id="A0A4V0Z030"/>
<gene>
    <name evidence="7" type="ORF">EPA93_39790</name>
</gene>
<dbReference type="InterPro" id="IPR006058">
    <property type="entry name" value="2Fe2S_fd_BS"/>
</dbReference>
<dbReference type="PANTHER" id="PTHR11908">
    <property type="entry name" value="XANTHINE DEHYDROGENASE"/>
    <property type="match status" value="1"/>
</dbReference>
<dbReference type="PANTHER" id="PTHR11908:SF132">
    <property type="entry name" value="ALDEHYDE OXIDASE 1-RELATED"/>
    <property type="match status" value="1"/>
</dbReference>
<name>A0A4V0Z030_KTERU</name>
<dbReference type="Pfam" id="PF20256">
    <property type="entry name" value="MoCoBD_2"/>
    <property type="match status" value="1"/>
</dbReference>
<keyword evidence="5" id="KW-0408">Iron</keyword>
<keyword evidence="4" id="KW-0560">Oxidoreductase</keyword>
<dbReference type="InterPro" id="IPR016208">
    <property type="entry name" value="Ald_Oxase/xanthine_DH-like"/>
</dbReference>
<dbReference type="CDD" id="cd00207">
    <property type="entry name" value="fer2"/>
    <property type="match status" value="1"/>
</dbReference>
<evidence type="ECO:0000256" key="4">
    <source>
        <dbReference type="ARBA" id="ARBA00023002"/>
    </source>
</evidence>
<evidence type="ECO:0000259" key="6">
    <source>
        <dbReference type="PROSITE" id="PS51085"/>
    </source>
</evidence>
<sequence length="964" mass="104070">MELELRINGVITNLDVAPNESLMNLLRREGHCGVRHGCESGECGACTVLVDGTPRPSCVMLAAQAGGCTLTTIEGVGTANQLHQLQQAFSEIGAVQCGFCTPGMLLSAYALLKRNPDPTEQEVRDALSGNLCRCTGYAKPVQAVLRAAAMMRQEAVSDLEYNVIKHPANDGNRINNISRITAKMPALTSAALQGGAQPENQLRVIGKPIKNIDATKLVTGQAAFTTDVSLKGMLYGRVLTSPHAHAVIRDIDVSEARTVPGVHAVLTYKDVPRIPYSSVERADSEIGPFDQYCLDYIVRYAGDRVAAVAAETPEAAEEALKLIQVTYDVLPAILDPRQALAPNAPKLHPESESRGIYDPQRNIAARVRAEVGDIDHGFAEAELIVEGEYFVPQVQQAPLENHSAVTYFDENNYLVVRTNAQAAHHIRRTLARLLDIPARRIRIDRPASNNAPNMKQEIVLEDICALLTATTKLPVMLEFSRAEEFRSSRSRQPYILRMKTGVKKDGTLVANQMILLTSTGAYGTHPLISQEGTASRALALYPCPHMRFLAEILYTNQQPSAAMHGWGMAQEFFALESQMDEVARQLGIDALTLRRKNWLKAGDEYPLAGLAHKSKGLSLELESSSLSDCLRIVEEKLRWKERHGKAIRNGHIRHGVGIALSLHGSPATPTGTSGAIIKLNEEGSFDVFAGINSGGGDADTLLAQIAAEILGVSMENILIHTTTTATSPFETSATGTSTFYANGGAVKKAAEQVLRQMLTIAGRMLNALPEALKLVDGIVSAPNGQKVSIAQIAEHAFNVENRHIMATASWKSQYTPITFAAQGVEVTVDTETGQVHVLKAITAVDTGRVLNPLIAETQVQGSVALALGASISEELIYDQQGSVLTTTLSDYRIFNAADMPEMETYLVESNDPSDLFGAKVTAEVALNGIAPAIANAVVDALGVRVRQLPLTPERVLRSIHAARK</sequence>
<evidence type="ECO:0000313" key="8">
    <source>
        <dbReference type="Proteomes" id="UP000290365"/>
    </source>
</evidence>
<dbReference type="InterPro" id="IPR012675">
    <property type="entry name" value="Beta-grasp_dom_sf"/>
</dbReference>
<dbReference type="InterPro" id="IPR046867">
    <property type="entry name" value="AldOxase/xan_DH_MoCoBD2"/>
</dbReference>
<comment type="similarity">
    <text evidence="1">Belongs to the xanthine dehydrogenase family.</text>
</comment>
<dbReference type="PROSITE" id="PS51085">
    <property type="entry name" value="2FE2S_FER_2"/>
    <property type="match status" value="1"/>
</dbReference>
<dbReference type="SUPFAM" id="SSF54292">
    <property type="entry name" value="2Fe-2S ferredoxin-like"/>
    <property type="match status" value="1"/>
</dbReference>
<evidence type="ECO:0000256" key="2">
    <source>
        <dbReference type="ARBA" id="ARBA00022505"/>
    </source>
</evidence>
<dbReference type="Gene3D" id="3.90.1170.50">
    <property type="entry name" value="Aldehyde oxidase/xanthine dehydrogenase, a/b hammerhead"/>
    <property type="match status" value="1"/>
</dbReference>
<keyword evidence="3" id="KW-0479">Metal-binding</keyword>
<proteinExistence type="inferred from homology"/>
<feature type="domain" description="2Fe-2S ferredoxin-type" evidence="6">
    <location>
        <begin position="1"/>
        <end position="76"/>
    </location>
</feature>
<protein>
    <submittedName>
        <fullName evidence="7">2Fe-2S iron-sulfur cluster binding domain-containing protein</fullName>
    </submittedName>
</protein>
<evidence type="ECO:0000256" key="3">
    <source>
        <dbReference type="ARBA" id="ARBA00022723"/>
    </source>
</evidence>
<dbReference type="PIRSF" id="PIRSF000127">
    <property type="entry name" value="Xanthine_DH"/>
    <property type="match status" value="1"/>
</dbReference>
<dbReference type="KEGG" id="kbs:EPA93_39790"/>
<evidence type="ECO:0000256" key="1">
    <source>
        <dbReference type="ARBA" id="ARBA00006849"/>
    </source>
</evidence>
<dbReference type="SUPFAM" id="SSF47741">
    <property type="entry name" value="CO dehydrogenase ISP C-domain like"/>
    <property type="match status" value="1"/>
</dbReference>
<dbReference type="Pfam" id="PF01315">
    <property type="entry name" value="Ald_Xan_dh_C"/>
    <property type="match status" value="1"/>
</dbReference>
<dbReference type="Pfam" id="PF00111">
    <property type="entry name" value="Fer2"/>
    <property type="match status" value="1"/>
</dbReference>
<dbReference type="EMBL" id="CP035758">
    <property type="protein sequence ID" value="QBD81791.1"/>
    <property type="molecule type" value="Genomic_DNA"/>
</dbReference>
<dbReference type="Pfam" id="PF02738">
    <property type="entry name" value="MoCoBD_1"/>
    <property type="match status" value="1"/>
</dbReference>
<accession>A0A4V0Z030</accession>
<dbReference type="SUPFAM" id="SSF56003">
    <property type="entry name" value="Molybdenum cofactor-binding domain"/>
    <property type="match status" value="1"/>
</dbReference>
<dbReference type="GO" id="GO:0005506">
    <property type="term" value="F:iron ion binding"/>
    <property type="evidence" value="ECO:0007669"/>
    <property type="project" value="InterPro"/>
</dbReference>
<keyword evidence="8" id="KW-1185">Reference proteome</keyword>
<dbReference type="InterPro" id="IPR036010">
    <property type="entry name" value="2Fe-2S_ferredoxin-like_sf"/>
</dbReference>
<dbReference type="SMART" id="SM01008">
    <property type="entry name" value="Ald_Xan_dh_C"/>
    <property type="match status" value="1"/>
</dbReference>
<dbReference type="InterPro" id="IPR008274">
    <property type="entry name" value="AldOxase/xan_DH_MoCoBD1"/>
</dbReference>
<dbReference type="InterPro" id="IPR001041">
    <property type="entry name" value="2Fe-2S_ferredoxin-type"/>
</dbReference>
<keyword evidence="2" id="KW-0500">Molybdenum</keyword>
<dbReference type="SUPFAM" id="SSF54665">
    <property type="entry name" value="CO dehydrogenase molybdoprotein N-domain-like"/>
    <property type="match status" value="1"/>
</dbReference>
<dbReference type="InterPro" id="IPR036884">
    <property type="entry name" value="2Fe-2S-bd_dom_sf"/>
</dbReference>
<dbReference type="GO" id="GO:0051537">
    <property type="term" value="F:2 iron, 2 sulfur cluster binding"/>
    <property type="evidence" value="ECO:0007669"/>
    <property type="project" value="InterPro"/>
</dbReference>
<dbReference type="PROSITE" id="PS00197">
    <property type="entry name" value="2FE2S_FER_1"/>
    <property type="match status" value="1"/>
</dbReference>
<dbReference type="Pfam" id="PF01799">
    <property type="entry name" value="Fer2_2"/>
    <property type="match status" value="1"/>
</dbReference>
<dbReference type="InterPro" id="IPR036856">
    <property type="entry name" value="Ald_Oxase/Xan_DH_a/b_sf"/>
</dbReference>
<evidence type="ECO:0000256" key="5">
    <source>
        <dbReference type="ARBA" id="ARBA00023004"/>
    </source>
</evidence>
<dbReference type="InterPro" id="IPR000674">
    <property type="entry name" value="Ald_Oxase/Xan_DH_a/b"/>
</dbReference>
<dbReference type="Proteomes" id="UP000290365">
    <property type="component" value="Chromosome"/>
</dbReference>
<evidence type="ECO:0000313" key="7">
    <source>
        <dbReference type="EMBL" id="QBD81791.1"/>
    </source>
</evidence>
<dbReference type="Gene3D" id="3.10.20.30">
    <property type="match status" value="1"/>
</dbReference>